<sequence length="64" mass="7695">MLRLGESRQQTTEYPEMRFSLAGHVRKMAPRLKKDSDVCAFIFWEFVALSWAVWRCWRARSVMK</sequence>
<dbReference type="KEGG" id="cars:E1B03_03740"/>
<name>A0A4P6WKT7_9ENTR</name>
<dbReference type="EMBL" id="CP037864">
    <property type="protein sequence ID" value="QBM21581.1"/>
    <property type="molecule type" value="Genomic_DNA"/>
</dbReference>
<dbReference type="Proteomes" id="UP000293850">
    <property type="component" value="Chromosome"/>
</dbReference>
<reference evidence="1 2" key="1">
    <citation type="submission" date="2019-03" db="EMBL/GenBank/DDBJ databases">
        <title>Complete genome sequence of an arsenate-respiring bacteria, Citrobacter sp. LY-1.</title>
        <authorList>
            <person name="Wang H."/>
            <person name="Liu Y."/>
            <person name="Li Q."/>
            <person name="Huang J."/>
        </authorList>
    </citation>
    <scope>NUCLEOTIDE SEQUENCE [LARGE SCALE GENOMIC DNA]</scope>
    <source>
        <strain evidence="1 2">LY-1</strain>
    </source>
</reference>
<evidence type="ECO:0000313" key="1">
    <source>
        <dbReference type="EMBL" id="QBM21581.1"/>
    </source>
</evidence>
<proteinExistence type="predicted"/>
<organism evidence="1 2">
    <name type="scientific">Citrobacter arsenatis</name>
    <dbReference type="NCBI Taxonomy" id="2546350"/>
    <lineage>
        <taxon>Bacteria</taxon>
        <taxon>Pseudomonadati</taxon>
        <taxon>Pseudomonadota</taxon>
        <taxon>Gammaproteobacteria</taxon>
        <taxon>Enterobacterales</taxon>
        <taxon>Enterobacteriaceae</taxon>
        <taxon>Citrobacter</taxon>
    </lineage>
</organism>
<evidence type="ECO:0000313" key="2">
    <source>
        <dbReference type="Proteomes" id="UP000293850"/>
    </source>
</evidence>
<gene>
    <name evidence="1" type="ORF">E1B03_03740</name>
</gene>
<dbReference type="AlphaFoldDB" id="A0A4P6WKT7"/>
<accession>A0A4P6WKT7</accession>
<protein>
    <submittedName>
        <fullName evidence="1">Uncharacterized protein</fullName>
    </submittedName>
</protein>
<keyword evidence="2" id="KW-1185">Reference proteome</keyword>